<dbReference type="SMART" id="SM01144">
    <property type="entry name" value="DTW"/>
    <property type="match status" value="1"/>
</dbReference>
<evidence type="ECO:0000256" key="4">
    <source>
        <dbReference type="ARBA" id="ARBA00022694"/>
    </source>
</evidence>
<evidence type="ECO:0000256" key="1">
    <source>
        <dbReference type="ARBA" id="ARBA00012386"/>
    </source>
</evidence>
<dbReference type="EMBL" id="FTOH01000002">
    <property type="protein sequence ID" value="SIS56469.1"/>
    <property type="molecule type" value="Genomic_DNA"/>
</dbReference>
<dbReference type="InterPro" id="IPR039262">
    <property type="entry name" value="DTWD2/TAPT"/>
</dbReference>
<dbReference type="Pfam" id="PF03942">
    <property type="entry name" value="DTW"/>
    <property type="match status" value="1"/>
</dbReference>
<dbReference type="AlphaFoldDB" id="A0A1N7K4H6"/>
<dbReference type="Proteomes" id="UP000185639">
    <property type="component" value="Unassembled WGS sequence"/>
</dbReference>
<accession>A0A1N7K4H6</accession>
<keyword evidence="2" id="KW-0808">Transferase</keyword>
<reference evidence="7" key="1">
    <citation type="submission" date="2017-01" db="EMBL/GenBank/DDBJ databases">
        <authorList>
            <person name="Varghese N."/>
            <person name="Submissions S."/>
        </authorList>
    </citation>
    <scope>NUCLEOTIDE SEQUENCE [LARGE SCALE GENOMIC DNA]</scope>
    <source>
        <strain evidence="7">DSM 24913</strain>
    </source>
</reference>
<dbReference type="InterPro" id="IPR005636">
    <property type="entry name" value="DTW"/>
</dbReference>
<proteinExistence type="predicted"/>
<dbReference type="GO" id="GO:0016432">
    <property type="term" value="F:tRNA-uridine aminocarboxypropyltransferase activity"/>
    <property type="evidence" value="ECO:0007669"/>
    <property type="project" value="UniProtKB-EC"/>
</dbReference>
<evidence type="ECO:0000313" key="7">
    <source>
        <dbReference type="Proteomes" id="UP000185639"/>
    </source>
</evidence>
<gene>
    <name evidence="6" type="ORF">SAMN05421686_102325</name>
</gene>
<keyword evidence="4" id="KW-0819">tRNA processing</keyword>
<keyword evidence="3" id="KW-0949">S-adenosyl-L-methionine</keyword>
<sequence length="247" mass="28166">MVGEVAGYMRETSVTRLRARQKALSRREFLARGSKLSRCDDCLLSVRLCVCGQRPESVTGVAVCLIYYQGEVFKPSNTGRLIADVLEDNHAFQWTRTEPDKDMLALLSDPANAPLIVFPYEYVEVERQLRDDRSLAEYIDGRTPLLIFLDGTWREARKMFRSPWLESLPVIAVEPEALSEYRLRVAVRDHQLGTAEVAIPLLERLNHPEAARRLQAYFDVFRENYLAGRSNKFPANQKSDSAPSSEN</sequence>
<name>A0A1N7K4H6_9GAMM</name>
<dbReference type="STRING" id="484498.SAMN05421686_102325"/>
<dbReference type="PANTHER" id="PTHR21392">
    <property type="entry name" value="TRNA-URIDINE AMINOCARBOXYPROPYLTRANSFERASE 2"/>
    <property type="match status" value="1"/>
</dbReference>
<protein>
    <recommendedName>
        <fullName evidence="1">tRNA-uridine aminocarboxypropyltransferase</fullName>
        <ecNumber evidence="1">2.5.1.25</ecNumber>
    </recommendedName>
</protein>
<evidence type="ECO:0000256" key="3">
    <source>
        <dbReference type="ARBA" id="ARBA00022691"/>
    </source>
</evidence>
<feature type="domain" description="DTW" evidence="5">
    <location>
        <begin position="35"/>
        <end position="230"/>
    </location>
</feature>
<keyword evidence="7" id="KW-1185">Reference proteome</keyword>
<evidence type="ECO:0000313" key="6">
    <source>
        <dbReference type="EMBL" id="SIS56469.1"/>
    </source>
</evidence>
<evidence type="ECO:0000259" key="5">
    <source>
        <dbReference type="SMART" id="SM01144"/>
    </source>
</evidence>
<dbReference type="GO" id="GO:0008033">
    <property type="term" value="P:tRNA processing"/>
    <property type="evidence" value="ECO:0007669"/>
    <property type="project" value="UniProtKB-KW"/>
</dbReference>
<dbReference type="EC" id="2.5.1.25" evidence="1"/>
<dbReference type="PANTHER" id="PTHR21392:SF1">
    <property type="entry name" value="TRNA-URIDINE AMINOCARBOXYPROPYLTRANSFERASE"/>
    <property type="match status" value="1"/>
</dbReference>
<evidence type="ECO:0000256" key="2">
    <source>
        <dbReference type="ARBA" id="ARBA00022679"/>
    </source>
</evidence>
<organism evidence="6 7">
    <name type="scientific">Thalassolituus maritimus</name>
    <dbReference type="NCBI Taxonomy" id="484498"/>
    <lineage>
        <taxon>Bacteria</taxon>
        <taxon>Pseudomonadati</taxon>
        <taxon>Pseudomonadota</taxon>
        <taxon>Gammaproteobacteria</taxon>
        <taxon>Oceanospirillales</taxon>
        <taxon>Oceanospirillaceae</taxon>
        <taxon>Thalassolituus</taxon>
    </lineage>
</organism>